<sequence length="205" mass="22317">MEPVTAIGLLASISALLKASKESLDSVKSFKHALKNLADLVHDLEVFDEALRGFDRVLRSRQTKHNISEKILRTAVNDGSATLKELERRVTQVYKIDNSGFRRIKFVQNKSHFEALGERIRSQSPTVSGSMLDGVEEMVSEPQLSRDISGSGLPLLSRYPSSSSSSRTAVSLGSSTLSTRSSICFESTSATSCSSFDNTLSKRGG</sequence>
<protein>
    <recommendedName>
        <fullName evidence="3">Fungal N-terminal domain-containing protein</fullName>
    </recommendedName>
</protein>
<proteinExistence type="predicted"/>
<evidence type="ECO:0000313" key="1">
    <source>
        <dbReference type="EMBL" id="PGH01467.1"/>
    </source>
</evidence>
<dbReference type="AlphaFoldDB" id="A0A2B7WY19"/>
<gene>
    <name evidence="1" type="ORF">AJ79_07905</name>
</gene>
<evidence type="ECO:0008006" key="3">
    <source>
        <dbReference type="Google" id="ProtNLM"/>
    </source>
</evidence>
<dbReference type="Proteomes" id="UP000223968">
    <property type="component" value="Unassembled WGS sequence"/>
</dbReference>
<comment type="caution">
    <text evidence="1">The sequence shown here is derived from an EMBL/GenBank/DDBJ whole genome shotgun (WGS) entry which is preliminary data.</text>
</comment>
<dbReference type="EMBL" id="PDNB01000171">
    <property type="protein sequence ID" value="PGH01467.1"/>
    <property type="molecule type" value="Genomic_DNA"/>
</dbReference>
<accession>A0A2B7WY19</accession>
<organism evidence="1 2">
    <name type="scientific">Helicocarpus griseus UAMH5409</name>
    <dbReference type="NCBI Taxonomy" id="1447875"/>
    <lineage>
        <taxon>Eukaryota</taxon>
        <taxon>Fungi</taxon>
        <taxon>Dikarya</taxon>
        <taxon>Ascomycota</taxon>
        <taxon>Pezizomycotina</taxon>
        <taxon>Eurotiomycetes</taxon>
        <taxon>Eurotiomycetidae</taxon>
        <taxon>Onygenales</taxon>
        <taxon>Ajellomycetaceae</taxon>
        <taxon>Helicocarpus</taxon>
    </lineage>
</organism>
<name>A0A2B7WY19_9EURO</name>
<reference evidence="1 2" key="1">
    <citation type="submission" date="2017-10" db="EMBL/GenBank/DDBJ databases">
        <title>Comparative genomics in systemic dimorphic fungi from Ajellomycetaceae.</title>
        <authorList>
            <person name="Munoz J.F."/>
            <person name="Mcewen J.G."/>
            <person name="Clay O.K."/>
            <person name="Cuomo C.A."/>
        </authorList>
    </citation>
    <scope>NUCLEOTIDE SEQUENCE [LARGE SCALE GENOMIC DNA]</scope>
    <source>
        <strain evidence="1 2">UAMH5409</strain>
    </source>
</reference>
<keyword evidence="2" id="KW-1185">Reference proteome</keyword>
<evidence type="ECO:0000313" key="2">
    <source>
        <dbReference type="Proteomes" id="UP000223968"/>
    </source>
</evidence>
<dbReference type="STRING" id="1447875.A0A2B7WY19"/>